<evidence type="ECO:0000256" key="3">
    <source>
        <dbReference type="ARBA" id="ARBA00023014"/>
    </source>
</evidence>
<dbReference type="GO" id="GO:0046872">
    <property type="term" value="F:metal ion binding"/>
    <property type="evidence" value="ECO:0007669"/>
    <property type="project" value="UniProtKB-KW"/>
</dbReference>
<protein>
    <submittedName>
        <fullName evidence="5">Ferredoxin-like protein in nif region</fullName>
    </submittedName>
</protein>
<dbReference type="PROSITE" id="PS51379">
    <property type="entry name" value="4FE4S_FER_2"/>
    <property type="match status" value="1"/>
</dbReference>
<dbReference type="Gene3D" id="3.30.70.20">
    <property type="match status" value="1"/>
</dbReference>
<keyword evidence="2" id="KW-0408">Iron</keyword>
<keyword evidence="1" id="KW-0479">Metal-binding</keyword>
<dbReference type="Pfam" id="PF00037">
    <property type="entry name" value="Fer4"/>
    <property type="match status" value="1"/>
</dbReference>
<dbReference type="RefSeq" id="WP_186409877.1">
    <property type="nucleotide sequence ID" value="NZ_FLQY01000038.1"/>
</dbReference>
<name>A0A1A8XL06_9RHOO</name>
<dbReference type="InterPro" id="IPR017900">
    <property type="entry name" value="4Fe4S_Fe_S_CS"/>
</dbReference>
<keyword evidence="3" id="KW-0411">Iron-sulfur</keyword>
<dbReference type="Proteomes" id="UP000199600">
    <property type="component" value="Unassembled WGS sequence"/>
</dbReference>
<evidence type="ECO:0000256" key="1">
    <source>
        <dbReference type="ARBA" id="ARBA00022723"/>
    </source>
</evidence>
<dbReference type="EMBL" id="FLQY01000038">
    <property type="protein sequence ID" value="SBT04633.1"/>
    <property type="molecule type" value="Genomic_DNA"/>
</dbReference>
<keyword evidence="6" id="KW-1185">Reference proteome</keyword>
<dbReference type="AlphaFoldDB" id="A0A1A8XL06"/>
<evidence type="ECO:0000256" key="2">
    <source>
        <dbReference type="ARBA" id="ARBA00023004"/>
    </source>
</evidence>
<reference evidence="5 6" key="1">
    <citation type="submission" date="2016-06" db="EMBL/GenBank/DDBJ databases">
        <authorList>
            <person name="Kjaerup R.B."/>
            <person name="Dalgaard T.S."/>
            <person name="Juul-Madsen H.R."/>
        </authorList>
    </citation>
    <scope>NUCLEOTIDE SEQUENCE [LARGE SCALE GENOMIC DNA]</scope>
    <source>
        <strain evidence="5">2</strain>
    </source>
</reference>
<evidence type="ECO:0000313" key="5">
    <source>
        <dbReference type="EMBL" id="SBT04633.1"/>
    </source>
</evidence>
<accession>A0A1A8XL06</accession>
<proteinExistence type="predicted"/>
<gene>
    <name evidence="5" type="ORF">PROAA_1320017</name>
</gene>
<dbReference type="InterPro" id="IPR017896">
    <property type="entry name" value="4Fe4S_Fe-S-bd"/>
</dbReference>
<dbReference type="SUPFAM" id="SSF54862">
    <property type="entry name" value="4Fe-4S ferredoxins"/>
    <property type="match status" value="1"/>
</dbReference>
<sequence length="92" mass="9994">MALKITKSCVNCWACVDVCPTDAIYLETTHFMIDKRKCTECAGEHADPQCASICPIEMAIVNEMGEFLNPAGSLTGIPLEKLIELGLYKVAA</sequence>
<dbReference type="GO" id="GO:0051536">
    <property type="term" value="F:iron-sulfur cluster binding"/>
    <property type="evidence" value="ECO:0007669"/>
    <property type="project" value="UniProtKB-KW"/>
</dbReference>
<evidence type="ECO:0000313" key="6">
    <source>
        <dbReference type="Proteomes" id="UP000199600"/>
    </source>
</evidence>
<feature type="domain" description="4Fe-4S ferredoxin-type" evidence="4">
    <location>
        <begin position="1"/>
        <end position="29"/>
    </location>
</feature>
<dbReference type="PROSITE" id="PS00198">
    <property type="entry name" value="4FE4S_FER_1"/>
    <property type="match status" value="1"/>
</dbReference>
<evidence type="ECO:0000259" key="4">
    <source>
        <dbReference type="PROSITE" id="PS51379"/>
    </source>
</evidence>
<organism evidence="5 6">
    <name type="scientific">Candidatus Propionivibrio aalborgensis</name>
    <dbReference type="NCBI Taxonomy" id="1860101"/>
    <lineage>
        <taxon>Bacteria</taxon>
        <taxon>Pseudomonadati</taxon>
        <taxon>Pseudomonadota</taxon>
        <taxon>Betaproteobacteria</taxon>
        <taxon>Rhodocyclales</taxon>
        <taxon>Rhodocyclaceae</taxon>
        <taxon>Propionivibrio</taxon>
    </lineage>
</organism>